<keyword evidence="2" id="KW-1185">Reference proteome</keyword>
<proteinExistence type="predicted"/>
<evidence type="ECO:0000313" key="2">
    <source>
        <dbReference type="Proteomes" id="UP001238540"/>
    </source>
</evidence>
<accession>A0ABT8C0F5</accession>
<evidence type="ECO:0000313" key="1">
    <source>
        <dbReference type="EMBL" id="MDN3612418.1"/>
    </source>
</evidence>
<dbReference type="Proteomes" id="UP001238540">
    <property type="component" value="Unassembled WGS sequence"/>
</dbReference>
<sequence>MTDIHQAFSDINIDSLDVIHDKPQLWQHILNQNDDLYKKVKHSKPDKRPETILLGILTKAHIECVAQIEAHQSSVIAMRQALNDNLGHDHTQRFDYQDEHMLTLVTHLWLYLQGYLRMDFSLANDHAEHSARWLCHLGHLDDQSLRTQFLRSYYKGDENAPPITGSNPVFQWIKQRFKRK</sequence>
<comment type="caution">
    <text evidence="1">The sequence shown here is derived from an EMBL/GenBank/DDBJ whole genome shotgun (WGS) entry which is preliminary data.</text>
</comment>
<dbReference type="RefSeq" id="WP_076589709.1">
    <property type="nucleotide sequence ID" value="NZ_JABEYA020000010.1"/>
</dbReference>
<gene>
    <name evidence="1" type="ORF">QWZ16_22730</name>
</gene>
<protein>
    <submittedName>
        <fullName evidence="1">Uncharacterized protein</fullName>
    </submittedName>
</protein>
<dbReference type="EMBL" id="JAUFQC010000027">
    <property type="protein sequence ID" value="MDN3612418.1"/>
    <property type="molecule type" value="Genomic_DNA"/>
</dbReference>
<name>A0ABT8C0F5_9VIBR</name>
<reference evidence="2" key="1">
    <citation type="journal article" date="2019" name="Int. J. Syst. Evol. Microbiol.">
        <title>The Global Catalogue of Microorganisms (GCM) 10K type strain sequencing project: providing services to taxonomists for standard genome sequencing and annotation.</title>
        <authorList>
            <consortium name="The Broad Institute Genomics Platform"/>
            <consortium name="The Broad Institute Genome Sequencing Center for Infectious Disease"/>
            <person name="Wu L."/>
            <person name="Ma J."/>
        </authorList>
    </citation>
    <scope>NUCLEOTIDE SEQUENCE [LARGE SCALE GENOMIC DNA]</scope>
    <source>
        <strain evidence="2">CECT 7398</strain>
    </source>
</reference>
<organism evidence="1 2">
    <name type="scientific">Vibrio ostreicida</name>
    <dbReference type="NCBI Taxonomy" id="526588"/>
    <lineage>
        <taxon>Bacteria</taxon>
        <taxon>Pseudomonadati</taxon>
        <taxon>Pseudomonadota</taxon>
        <taxon>Gammaproteobacteria</taxon>
        <taxon>Vibrionales</taxon>
        <taxon>Vibrionaceae</taxon>
        <taxon>Vibrio</taxon>
    </lineage>
</organism>